<feature type="region of interest" description="Disordered" evidence="11">
    <location>
        <begin position="1022"/>
        <end position="1051"/>
    </location>
</feature>
<evidence type="ECO:0000259" key="13">
    <source>
        <dbReference type="PROSITE" id="PS51194"/>
    </source>
</evidence>
<feature type="region of interest" description="Disordered" evidence="11">
    <location>
        <begin position="1073"/>
        <end position="1106"/>
    </location>
</feature>
<dbReference type="InterPro" id="IPR004179">
    <property type="entry name" value="Sec63-dom"/>
</dbReference>
<dbReference type="GO" id="GO:0003676">
    <property type="term" value="F:nucleic acid binding"/>
    <property type="evidence" value="ECO:0007669"/>
    <property type="project" value="InterPro"/>
</dbReference>
<dbReference type="STRING" id="2082308.A0A2K1R1L6"/>
<comment type="similarity">
    <text evidence="1">Belongs to the helicase family. SKI2 subfamily.</text>
</comment>
<dbReference type="Pfam" id="PF23445">
    <property type="entry name" value="WHD_SNRNP200"/>
    <property type="match status" value="1"/>
</dbReference>
<dbReference type="CDD" id="cd18795">
    <property type="entry name" value="SF2_C_Ski2"/>
    <property type="match status" value="1"/>
</dbReference>
<dbReference type="PROSITE" id="PS51192">
    <property type="entry name" value="HELICASE_ATP_BIND_1"/>
    <property type="match status" value="1"/>
</dbReference>
<dbReference type="GO" id="GO:0051321">
    <property type="term" value="P:meiotic cell cycle"/>
    <property type="evidence" value="ECO:0007669"/>
    <property type="project" value="UniProtKB-KW"/>
</dbReference>
<comment type="catalytic activity">
    <reaction evidence="10">
        <text>ATP + H2O = ADP + phosphate + H(+)</text>
        <dbReference type="Rhea" id="RHEA:13065"/>
        <dbReference type="ChEBI" id="CHEBI:15377"/>
        <dbReference type="ChEBI" id="CHEBI:15378"/>
        <dbReference type="ChEBI" id="CHEBI:30616"/>
        <dbReference type="ChEBI" id="CHEBI:43474"/>
        <dbReference type="ChEBI" id="CHEBI:456216"/>
        <dbReference type="EC" id="5.6.2.4"/>
    </reaction>
</comment>
<dbReference type="FunCoup" id="A0A2K1R1L6">
    <property type="interactions" value="374"/>
</dbReference>
<evidence type="ECO:0000256" key="9">
    <source>
        <dbReference type="ARBA" id="ARBA00034808"/>
    </source>
</evidence>
<comment type="catalytic activity">
    <reaction evidence="8">
        <text>Couples ATP hydrolysis with the unwinding of duplex DNA by translocating in the 3'-5' direction.</text>
        <dbReference type="EC" id="5.6.2.4"/>
    </reaction>
</comment>
<keyword evidence="6" id="KW-0413">Isomerase</keyword>
<sequence>MSHHFHQAAGSLRPHHAPYELTSNPALDIRQGSSDLATEQEWEMDEFDRNLMRAPDYSSRQAQASMGLARMSLPTAQHNHPLEAHPQHSPHFSGACNPFDQDAHHSDRPLYMQTHHSSSTAPELNADAAVVTSRAKDGRQARSSRNLLEKAPIPNLTPAESLLQNIPTVRGVRLRAPRELPNRLKAIFPFPYFNAIQSKSFKSVYESDDNFVLSSPTGSGKTAIFELAICRLVNQSYNADFKVVYMAPTKALCSERSTDWKVKFTPLNLNVVEVTGDSEAMSLNEVQTADIIVTTPEKWDSLTRRWTDHHKLVQLIRLLLIDEVHILNKDRGAILEAVVSRTKLFGPHVRFVALSATVPNSQDLAVWLGRHQTSPNAPAIREEFGDEYRPVRLRKLVFGYDFNGNDYAFDTNLTPRLPGIIQAYSQEKPILIFCFTRQSCISTASYLAEWYASLPPTQKPWRHPTHRMVVSNRDLQATLVYGIGFHHAGVDNTDRLQVQNAYLSGKINVICCTSTLAIGINLPCHMAIIKGTSGFEDGGMVPRELSDMDVLQMIGRAGRPQFDTEATAVIMTRPHKVITYQRLANCQEVLESRLHVNLIEHFNAELGLGTITDVSSAVRWLQGTFLYVRLLANPDHYKLEDGLECSPTESLERFCDRAMELLEAHDLLNSNPILRQTDYGAAMARYYVSFETMKSIAAIGAKPKIAELLSILCNAYELRQVRLRPKEKAAFKQVNESPSIRFPVKVNLALGAHKATLIIQAVLGGIDILGLDPGYRFQFSIDQSLIFQHCRRLIRCIVDCQVSKCDSVGTRNALMLVRSLGARVWDGNPLQLQQLEGVGPISVRKLIGAGMRDVNDVLSCKAEKLEMIMGRHPPFGMKFLHAAKAFPRLRLSISQYTIPVIQSGRVPSIKLQADIAFLNDSLPIEWKGAPVYVTFLAETSDGRKVEFVRMNSRKIGQGLSRVFEASIHSYGQYIVCSVACEELAGTLVDQKYTPDIPPTAFHGLQSVPLPTQPRCIHTPSHGVSKLAGGGAKVRSRQHSNQTQATQSTDWDDHIGDADLAAVALNNSFHDIDELERGPQTGNSNRPPHKTILTAEKTEWQPEKLPGGRWKCNHHCKDKTKCNHKCCVAGLEKPPRPPKQRKTPSSKQRESVSGSASRPPSKKDESQAKLSFDSSPTRIEPFQRRKRSLEHVDLTQTVDKAGDQVAKKRVTRPDSVKQNTVFQVATSKPVGSPLQQRLLGVPVHSDKTGATIDSFDELSDLDDFDASQLRPIQHNGTSKKSPVVLPVCKSVTNKTRSSPSEKEPFADVDDDGDDVIVVKTSHDDTSYDQGNESDQDMLEAAMVGVEDSYLLRSSGKVPDSSVYAGTEDQPPSYQEMGATFAGIGPGTARRHAIHDGMNEVTPRTISPHFDAGNHIARDTDALQDLADRGSKEATEKERTKLKAFLLEEFGDSVELV</sequence>
<feature type="compositionally biased region" description="Polar residues" evidence="11">
    <location>
        <begin position="21"/>
        <end position="32"/>
    </location>
</feature>
<dbReference type="PANTHER" id="PTHR47835">
    <property type="entry name" value="HFM1, ATP DEPENDENT DNA HELICASE HOMOLOG"/>
    <property type="match status" value="1"/>
</dbReference>
<evidence type="ECO:0000256" key="10">
    <source>
        <dbReference type="ARBA" id="ARBA00048988"/>
    </source>
</evidence>
<keyword evidence="3" id="KW-0378">Hydrolase</keyword>
<dbReference type="EC" id="5.6.2.4" evidence="9"/>
<dbReference type="InterPro" id="IPR036388">
    <property type="entry name" value="WH-like_DNA-bd_sf"/>
</dbReference>
<dbReference type="FunFam" id="1.10.3380.10:FF:000012">
    <property type="entry name" value="DEAD/DEAH box DNA helicase"/>
    <property type="match status" value="1"/>
</dbReference>
<dbReference type="FunFam" id="1.10.10.10:FF:000012">
    <property type="entry name" value="U5 small nuclear ribonucleoprotein helicase"/>
    <property type="match status" value="1"/>
</dbReference>
<dbReference type="PROSITE" id="PS51194">
    <property type="entry name" value="HELICASE_CTER"/>
    <property type="match status" value="1"/>
</dbReference>
<dbReference type="InterPro" id="IPR014001">
    <property type="entry name" value="Helicase_ATP-bd"/>
</dbReference>
<feature type="compositionally biased region" description="Polar residues" evidence="11">
    <location>
        <begin position="1167"/>
        <end position="1176"/>
    </location>
</feature>
<comment type="caution">
    <text evidence="14">The sequence shown here is derived from an EMBL/GenBank/DDBJ whole genome shotgun (WGS) entry which is preliminary data.</text>
</comment>
<keyword evidence="4 14" id="KW-0347">Helicase</keyword>
<keyword evidence="7" id="KW-0469">Meiosis</keyword>
<feature type="compositionally biased region" description="Polar residues" evidence="11">
    <location>
        <begin position="1038"/>
        <end position="1048"/>
    </location>
</feature>
<organism evidence="14 15">
    <name type="scientific">Sphaceloma murrayae</name>
    <dbReference type="NCBI Taxonomy" id="2082308"/>
    <lineage>
        <taxon>Eukaryota</taxon>
        <taxon>Fungi</taxon>
        <taxon>Dikarya</taxon>
        <taxon>Ascomycota</taxon>
        <taxon>Pezizomycotina</taxon>
        <taxon>Dothideomycetes</taxon>
        <taxon>Dothideomycetidae</taxon>
        <taxon>Myriangiales</taxon>
        <taxon>Elsinoaceae</taxon>
        <taxon>Sphaceloma</taxon>
    </lineage>
</organism>
<evidence type="ECO:0000256" key="1">
    <source>
        <dbReference type="ARBA" id="ARBA00010140"/>
    </source>
</evidence>
<feature type="domain" description="Helicase ATP-binding" evidence="12">
    <location>
        <begin position="202"/>
        <end position="376"/>
    </location>
</feature>
<evidence type="ECO:0000256" key="6">
    <source>
        <dbReference type="ARBA" id="ARBA00023235"/>
    </source>
</evidence>
<evidence type="ECO:0000259" key="12">
    <source>
        <dbReference type="PROSITE" id="PS51192"/>
    </source>
</evidence>
<feature type="domain" description="Helicase C-terminal" evidence="13">
    <location>
        <begin position="419"/>
        <end position="606"/>
    </location>
</feature>
<dbReference type="InterPro" id="IPR036390">
    <property type="entry name" value="WH_DNA-bd_sf"/>
</dbReference>
<evidence type="ECO:0000313" key="15">
    <source>
        <dbReference type="Proteomes" id="UP000243797"/>
    </source>
</evidence>
<dbReference type="SMART" id="SM00487">
    <property type="entry name" value="DEXDc"/>
    <property type="match status" value="1"/>
</dbReference>
<dbReference type="InterPro" id="IPR057842">
    <property type="entry name" value="WH_MER3"/>
</dbReference>
<evidence type="ECO:0000256" key="2">
    <source>
        <dbReference type="ARBA" id="ARBA00022741"/>
    </source>
</evidence>
<keyword evidence="15" id="KW-1185">Reference proteome</keyword>
<dbReference type="InterPro" id="IPR052247">
    <property type="entry name" value="Meiotic_Crossover_Helicase"/>
</dbReference>
<dbReference type="Pfam" id="PF00271">
    <property type="entry name" value="Helicase_C"/>
    <property type="match status" value="1"/>
</dbReference>
<accession>A0A2K1R1L6</accession>
<dbReference type="SMART" id="SM00490">
    <property type="entry name" value="HELICc"/>
    <property type="match status" value="1"/>
</dbReference>
<name>A0A2K1R1L6_9PEZI</name>
<feature type="region of interest" description="Disordered" evidence="11">
    <location>
        <begin position="79"/>
        <end position="106"/>
    </location>
</feature>
<dbReference type="InParanoid" id="A0A2K1R1L6"/>
<dbReference type="GO" id="GO:0005524">
    <property type="term" value="F:ATP binding"/>
    <property type="evidence" value="ECO:0007669"/>
    <property type="project" value="UniProtKB-KW"/>
</dbReference>
<feature type="region of interest" description="Disordered" evidence="11">
    <location>
        <begin position="1291"/>
        <end position="1312"/>
    </location>
</feature>
<evidence type="ECO:0000256" key="11">
    <source>
        <dbReference type="SAM" id="MobiDB-lite"/>
    </source>
</evidence>
<dbReference type="GO" id="GO:0016787">
    <property type="term" value="F:hydrolase activity"/>
    <property type="evidence" value="ECO:0007669"/>
    <property type="project" value="UniProtKB-KW"/>
</dbReference>
<dbReference type="OrthoDB" id="5575at2759"/>
<evidence type="ECO:0000256" key="3">
    <source>
        <dbReference type="ARBA" id="ARBA00022801"/>
    </source>
</evidence>
<dbReference type="SMART" id="SM00973">
    <property type="entry name" value="Sec63"/>
    <property type="match status" value="1"/>
</dbReference>
<dbReference type="Gene3D" id="3.40.50.300">
    <property type="entry name" value="P-loop containing nucleotide triphosphate hydrolases"/>
    <property type="match status" value="2"/>
</dbReference>
<evidence type="ECO:0000256" key="8">
    <source>
        <dbReference type="ARBA" id="ARBA00034617"/>
    </source>
</evidence>
<protein>
    <recommendedName>
        <fullName evidence="9">DNA 3'-5' helicase</fullName>
        <ecNumber evidence="9">5.6.2.4</ecNumber>
    </recommendedName>
</protein>
<feature type="region of interest" description="Disordered" evidence="11">
    <location>
        <begin position="1129"/>
        <end position="1194"/>
    </location>
</feature>
<keyword evidence="2" id="KW-0547">Nucleotide-binding</keyword>
<dbReference type="Gene3D" id="1.10.10.10">
    <property type="entry name" value="Winged helix-like DNA-binding domain superfamily/Winged helix DNA-binding domain"/>
    <property type="match status" value="1"/>
</dbReference>
<dbReference type="SUPFAM" id="SSF158702">
    <property type="entry name" value="Sec63 N-terminal domain-like"/>
    <property type="match status" value="1"/>
</dbReference>
<proteinExistence type="inferred from homology"/>
<dbReference type="SUPFAM" id="SSF46785">
    <property type="entry name" value="Winged helix' DNA-binding domain"/>
    <property type="match status" value="1"/>
</dbReference>
<evidence type="ECO:0000256" key="7">
    <source>
        <dbReference type="ARBA" id="ARBA00023254"/>
    </source>
</evidence>
<dbReference type="PANTHER" id="PTHR47835:SF3">
    <property type="entry name" value="HELICASE FOR MEIOSIS 1"/>
    <property type="match status" value="1"/>
</dbReference>
<dbReference type="InterPro" id="IPR011545">
    <property type="entry name" value="DEAD/DEAH_box_helicase_dom"/>
</dbReference>
<dbReference type="Gene3D" id="1.10.3380.10">
    <property type="entry name" value="Sec63 N-terminal domain-like domain"/>
    <property type="match status" value="1"/>
</dbReference>
<dbReference type="Proteomes" id="UP000243797">
    <property type="component" value="Unassembled WGS sequence"/>
</dbReference>
<dbReference type="EMBL" id="NKHZ01000012">
    <property type="protein sequence ID" value="PNS21171.1"/>
    <property type="molecule type" value="Genomic_DNA"/>
</dbReference>
<feature type="region of interest" description="Disordered" evidence="11">
    <location>
        <begin position="1"/>
        <end position="32"/>
    </location>
</feature>
<reference evidence="14 15" key="1">
    <citation type="submission" date="2017-06" db="EMBL/GenBank/DDBJ databases">
        <title>Draft genome sequence of a variant of Elsinoe murrayae.</title>
        <authorList>
            <person name="Cheng Q."/>
        </authorList>
    </citation>
    <scope>NUCLEOTIDE SEQUENCE [LARGE SCALE GENOMIC DNA]</scope>
    <source>
        <strain evidence="14 15">CQ-2017a</strain>
    </source>
</reference>
<dbReference type="SUPFAM" id="SSF52540">
    <property type="entry name" value="P-loop containing nucleoside triphosphate hydrolases"/>
    <property type="match status" value="1"/>
</dbReference>
<evidence type="ECO:0000313" key="14">
    <source>
        <dbReference type="EMBL" id="PNS21171.1"/>
    </source>
</evidence>
<dbReference type="Pfam" id="PF00270">
    <property type="entry name" value="DEAD"/>
    <property type="match status" value="1"/>
</dbReference>
<evidence type="ECO:0000256" key="5">
    <source>
        <dbReference type="ARBA" id="ARBA00022840"/>
    </source>
</evidence>
<gene>
    <name evidence="14" type="ORF">CAC42_3509</name>
</gene>
<keyword evidence="5" id="KW-0067">ATP-binding</keyword>
<dbReference type="Pfam" id="PF02889">
    <property type="entry name" value="Sec63"/>
    <property type="match status" value="1"/>
</dbReference>
<evidence type="ECO:0000256" key="4">
    <source>
        <dbReference type="ARBA" id="ARBA00022806"/>
    </source>
</evidence>
<dbReference type="InterPro" id="IPR001650">
    <property type="entry name" value="Helicase_C-like"/>
</dbReference>
<dbReference type="InterPro" id="IPR027417">
    <property type="entry name" value="P-loop_NTPase"/>
</dbReference>
<dbReference type="GO" id="GO:0043138">
    <property type="term" value="F:3'-5' DNA helicase activity"/>
    <property type="evidence" value="ECO:0007669"/>
    <property type="project" value="UniProtKB-EC"/>
</dbReference>